<protein>
    <submittedName>
        <fullName evidence="15">Uncharacterized protein</fullName>
    </submittedName>
</protein>
<keyword evidence="6" id="KW-0677">Repeat</keyword>
<feature type="domain" description="LRRNT" evidence="13">
    <location>
        <begin position="20"/>
        <end position="52"/>
    </location>
</feature>
<feature type="region of interest" description="Disordered" evidence="10">
    <location>
        <begin position="556"/>
        <end position="592"/>
    </location>
</feature>
<dbReference type="InterPro" id="IPR000372">
    <property type="entry name" value="LRRNT"/>
</dbReference>
<dbReference type="EMBL" id="CAXITT010000031">
    <property type="protein sequence ID" value="CAL1528354.1"/>
    <property type="molecule type" value="Genomic_DNA"/>
</dbReference>
<feature type="compositionally biased region" description="Low complexity" evidence="10">
    <location>
        <begin position="862"/>
        <end position="873"/>
    </location>
</feature>
<evidence type="ECO:0000256" key="6">
    <source>
        <dbReference type="ARBA" id="ARBA00022737"/>
    </source>
</evidence>
<feature type="compositionally biased region" description="Polar residues" evidence="10">
    <location>
        <begin position="575"/>
        <end position="592"/>
    </location>
</feature>
<evidence type="ECO:0000256" key="10">
    <source>
        <dbReference type="SAM" id="MobiDB-lite"/>
    </source>
</evidence>
<dbReference type="InterPro" id="IPR050333">
    <property type="entry name" value="SLRP"/>
</dbReference>
<reference evidence="15 16" key="1">
    <citation type="submission" date="2024-04" db="EMBL/GenBank/DDBJ databases">
        <authorList>
            <consortium name="Genoscope - CEA"/>
            <person name="William W."/>
        </authorList>
    </citation>
    <scope>NUCLEOTIDE SEQUENCE [LARGE SCALE GENOMIC DNA]</scope>
</reference>
<feature type="compositionally biased region" description="Low complexity" evidence="10">
    <location>
        <begin position="844"/>
        <end position="854"/>
    </location>
</feature>
<keyword evidence="4 11" id="KW-0812">Transmembrane</keyword>
<comment type="subcellular location">
    <subcellularLocation>
        <location evidence="1">Cell membrane</location>
    </subcellularLocation>
</comment>
<comment type="caution">
    <text evidence="15">The sequence shown here is derived from an EMBL/GenBank/DDBJ whole genome shotgun (WGS) entry which is preliminary data.</text>
</comment>
<dbReference type="Pfam" id="PF13855">
    <property type="entry name" value="LRR_8"/>
    <property type="match status" value="3"/>
</dbReference>
<dbReference type="SMART" id="SM00369">
    <property type="entry name" value="LRR_TYP"/>
    <property type="match status" value="11"/>
</dbReference>
<dbReference type="SMART" id="SM00082">
    <property type="entry name" value="LRRCT"/>
    <property type="match status" value="1"/>
</dbReference>
<accession>A0AAV2H7A8</accession>
<evidence type="ECO:0000256" key="8">
    <source>
        <dbReference type="ARBA" id="ARBA00023136"/>
    </source>
</evidence>
<dbReference type="AlphaFoldDB" id="A0AAV2H7A8"/>
<dbReference type="Proteomes" id="UP001497497">
    <property type="component" value="Unassembled WGS sequence"/>
</dbReference>
<dbReference type="InterPro" id="IPR001611">
    <property type="entry name" value="Leu-rich_rpt"/>
</dbReference>
<keyword evidence="2" id="KW-1003">Cell membrane</keyword>
<evidence type="ECO:0000256" key="5">
    <source>
        <dbReference type="ARBA" id="ARBA00022729"/>
    </source>
</evidence>
<keyword evidence="8 11" id="KW-0472">Membrane</keyword>
<evidence type="ECO:0000256" key="1">
    <source>
        <dbReference type="ARBA" id="ARBA00004236"/>
    </source>
</evidence>
<evidence type="ECO:0000313" key="15">
    <source>
        <dbReference type="EMBL" id="CAL1528354.1"/>
    </source>
</evidence>
<evidence type="ECO:0000256" key="7">
    <source>
        <dbReference type="ARBA" id="ARBA00022989"/>
    </source>
</evidence>
<feature type="signal peptide" evidence="12">
    <location>
        <begin position="1"/>
        <end position="18"/>
    </location>
</feature>
<evidence type="ECO:0000259" key="13">
    <source>
        <dbReference type="SMART" id="SM00013"/>
    </source>
</evidence>
<feature type="region of interest" description="Disordered" evidence="10">
    <location>
        <begin position="669"/>
        <end position="736"/>
    </location>
</feature>
<evidence type="ECO:0000256" key="12">
    <source>
        <dbReference type="SAM" id="SignalP"/>
    </source>
</evidence>
<proteinExistence type="predicted"/>
<evidence type="ECO:0000256" key="9">
    <source>
        <dbReference type="ARBA" id="ARBA00023180"/>
    </source>
</evidence>
<evidence type="ECO:0000313" key="16">
    <source>
        <dbReference type="Proteomes" id="UP001497497"/>
    </source>
</evidence>
<dbReference type="InterPro" id="IPR000483">
    <property type="entry name" value="Cys-rich_flank_reg_C"/>
</dbReference>
<sequence length="893" mass="99293">MEFVLIILLLASARLTVAQTCPADCYCGEDQVDCYDRQLGAMPDNLSASARYLNLQKNNIKTVDGWKLTGLQGLEHLNLKENQVEELQPESFLNLSSLRNLHLENNNIQNIADNAFGDLPALKVLELSGNQISDISGTFENISSLERLNLNQNKLTSLKDDSFKGVRGLTYLTLAQNKISFISKLAFQGMTILSYLVLRGNPLRNVDGIFTGLEALMFLDVSSCQLSRVPAGLPWPLMTLNLSSNDLLILESRDLEDTQHLGTIILDNNKISVIQDGAFDNKPYLKDIRLNGNKLKQLPYGIPSTVLKFTAENNNILRIFDLNFAHDSTMRVLSLKNNQINDLAAYTFSRLPNLTALFLDQNQITILNNMTFAGLRQLNTLNLEQNPISRIERRAFTSLQRLNYLKLSSTTSNATVLGVAAFQDCPSLISLELMGSPSIVKSILNSKENLHSLQGLKDLNIMNNGLQTLSMDVRMALGNLRTLKLSANPWDCDSHLLYLRKWMSEFPKLFFMLESVTCASPENLKGRSVLDVDPKEFTMATTTEASTTKEITRAMTTTNDENNEDSSKADPQVEKPSSPSTETKLTMTPSRSFNHVESTVSTSFSHSTPIMETTRLITSDIQQTVSVSPATPALSSVQYLTTEYTWEQAHTLIQETVSTAMITQTYSTPEYGLTSDSDEFKQTTRESSTEEPEMPSSSVLVTEGERVSQNETSVNNSDISHSYNTPSYDRSRPRLNGEDNRLPTFMIGGKMQAVIIGVSVSLLSLIAGLIIAVLVVRYKRRQKKLSLVGSSQPAMKNAHETSDTVFIISHMADEPMRDVKIEPRKVEIDNDDFLSTSPVDRKSSASSSSQSSSRKGSRCKRQWSSASSSSRTSFDCIQGQTDDDSELLMHAWK</sequence>
<feature type="compositionally biased region" description="Basic and acidic residues" evidence="10">
    <location>
        <begin position="678"/>
        <end position="688"/>
    </location>
</feature>
<dbReference type="InterPro" id="IPR032675">
    <property type="entry name" value="LRR_dom_sf"/>
</dbReference>
<feature type="transmembrane region" description="Helical" evidence="11">
    <location>
        <begin position="753"/>
        <end position="776"/>
    </location>
</feature>
<keyword evidence="16" id="KW-1185">Reference proteome</keyword>
<gene>
    <name evidence="15" type="ORF">GSLYS_00002524001</name>
</gene>
<dbReference type="PANTHER" id="PTHR45712">
    <property type="entry name" value="AGAP008170-PA"/>
    <property type="match status" value="1"/>
</dbReference>
<name>A0AAV2H7A8_LYMST</name>
<dbReference type="PANTHER" id="PTHR45712:SF22">
    <property type="entry name" value="INSULIN-LIKE GROWTH FACTOR-BINDING PROTEIN COMPLEX ACID LABILE SUBUNIT"/>
    <property type="match status" value="1"/>
</dbReference>
<evidence type="ECO:0000256" key="3">
    <source>
        <dbReference type="ARBA" id="ARBA00022614"/>
    </source>
</evidence>
<evidence type="ECO:0000256" key="11">
    <source>
        <dbReference type="SAM" id="Phobius"/>
    </source>
</evidence>
<dbReference type="Gene3D" id="3.80.10.10">
    <property type="entry name" value="Ribonuclease Inhibitor"/>
    <property type="match status" value="5"/>
</dbReference>
<dbReference type="SMART" id="SM00013">
    <property type="entry name" value="LRRNT"/>
    <property type="match status" value="1"/>
</dbReference>
<dbReference type="PROSITE" id="PS51450">
    <property type="entry name" value="LRR"/>
    <property type="match status" value="5"/>
</dbReference>
<keyword evidence="7 11" id="KW-1133">Transmembrane helix</keyword>
<feature type="compositionally biased region" description="Polar residues" evidence="10">
    <location>
        <begin position="709"/>
        <end position="728"/>
    </location>
</feature>
<keyword evidence="9" id="KW-0325">Glycoprotein</keyword>
<dbReference type="GO" id="GO:0005886">
    <property type="term" value="C:plasma membrane"/>
    <property type="evidence" value="ECO:0007669"/>
    <property type="project" value="UniProtKB-SubCell"/>
</dbReference>
<keyword evidence="3" id="KW-0433">Leucine-rich repeat</keyword>
<dbReference type="FunFam" id="3.80.10.10:FF:001438">
    <property type="entry name" value="Uncharacterized protein"/>
    <property type="match status" value="1"/>
</dbReference>
<dbReference type="Pfam" id="PF01463">
    <property type="entry name" value="LRRCT"/>
    <property type="match status" value="1"/>
</dbReference>
<dbReference type="InterPro" id="IPR003591">
    <property type="entry name" value="Leu-rich_rpt_typical-subtyp"/>
</dbReference>
<feature type="region of interest" description="Disordered" evidence="10">
    <location>
        <begin position="832"/>
        <end position="880"/>
    </location>
</feature>
<evidence type="ECO:0000256" key="4">
    <source>
        <dbReference type="ARBA" id="ARBA00022692"/>
    </source>
</evidence>
<feature type="chain" id="PRO_5043696417" evidence="12">
    <location>
        <begin position="19"/>
        <end position="893"/>
    </location>
</feature>
<evidence type="ECO:0000256" key="2">
    <source>
        <dbReference type="ARBA" id="ARBA00022475"/>
    </source>
</evidence>
<dbReference type="SUPFAM" id="SSF52058">
    <property type="entry name" value="L domain-like"/>
    <property type="match status" value="2"/>
</dbReference>
<evidence type="ECO:0000259" key="14">
    <source>
        <dbReference type="SMART" id="SM00082"/>
    </source>
</evidence>
<organism evidence="15 16">
    <name type="scientific">Lymnaea stagnalis</name>
    <name type="common">Great pond snail</name>
    <name type="synonym">Helix stagnalis</name>
    <dbReference type="NCBI Taxonomy" id="6523"/>
    <lineage>
        <taxon>Eukaryota</taxon>
        <taxon>Metazoa</taxon>
        <taxon>Spiralia</taxon>
        <taxon>Lophotrochozoa</taxon>
        <taxon>Mollusca</taxon>
        <taxon>Gastropoda</taxon>
        <taxon>Heterobranchia</taxon>
        <taxon>Euthyneura</taxon>
        <taxon>Panpulmonata</taxon>
        <taxon>Hygrophila</taxon>
        <taxon>Lymnaeoidea</taxon>
        <taxon>Lymnaeidae</taxon>
        <taxon>Lymnaea</taxon>
    </lineage>
</organism>
<feature type="domain" description="LRRCT" evidence="14">
    <location>
        <begin position="488"/>
        <end position="540"/>
    </location>
</feature>
<keyword evidence="5 12" id="KW-0732">Signal</keyword>